<feature type="region of interest" description="Disordered" evidence="1">
    <location>
        <begin position="284"/>
        <end position="563"/>
    </location>
</feature>
<feature type="compositionally biased region" description="Low complexity" evidence="1">
    <location>
        <begin position="291"/>
        <end position="319"/>
    </location>
</feature>
<dbReference type="EMBL" id="JADWDJ010000005">
    <property type="protein sequence ID" value="KAG5281136.1"/>
    <property type="molecule type" value="Genomic_DNA"/>
</dbReference>
<accession>A0AAV6H5R4</accession>
<dbReference type="AlphaFoldDB" id="A0AAV6H5R4"/>
<evidence type="ECO:0000313" key="2">
    <source>
        <dbReference type="EMBL" id="KAG5281136.1"/>
    </source>
</evidence>
<evidence type="ECO:0000313" key="3">
    <source>
        <dbReference type="Proteomes" id="UP000823561"/>
    </source>
</evidence>
<feature type="compositionally biased region" description="Gly residues" evidence="1">
    <location>
        <begin position="9"/>
        <end position="20"/>
    </location>
</feature>
<protein>
    <submittedName>
        <fullName evidence="2">Uncharacterized protein</fullName>
    </submittedName>
</protein>
<feature type="region of interest" description="Disordered" evidence="1">
    <location>
        <begin position="1"/>
        <end position="263"/>
    </location>
</feature>
<evidence type="ECO:0000256" key="1">
    <source>
        <dbReference type="SAM" id="MobiDB-lite"/>
    </source>
</evidence>
<feature type="compositionally biased region" description="Basic and acidic residues" evidence="1">
    <location>
        <begin position="364"/>
        <end position="376"/>
    </location>
</feature>
<keyword evidence="3" id="KW-1185">Reference proteome</keyword>
<feature type="compositionally biased region" description="Basic and acidic residues" evidence="1">
    <location>
        <begin position="239"/>
        <end position="249"/>
    </location>
</feature>
<gene>
    <name evidence="2" type="ORF">AALO_G00067810</name>
</gene>
<dbReference type="Proteomes" id="UP000823561">
    <property type="component" value="Chromosome 5"/>
</dbReference>
<feature type="compositionally biased region" description="Polar residues" evidence="1">
    <location>
        <begin position="498"/>
        <end position="517"/>
    </location>
</feature>
<reference evidence="2" key="1">
    <citation type="submission" date="2020-10" db="EMBL/GenBank/DDBJ databases">
        <title>Chromosome-scale genome assembly of the Allis shad, Alosa alosa.</title>
        <authorList>
            <person name="Margot Z."/>
            <person name="Christophe K."/>
            <person name="Cabau C."/>
            <person name="Louis A."/>
            <person name="Berthelot C."/>
            <person name="Parey E."/>
            <person name="Roest Crollius H."/>
            <person name="Montfort J."/>
            <person name="Robinson-Rechavi M."/>
            <person name="Bucao C."/>
            <person name="Bouchez O."/>
            <person name="Gislard M."/>
            <person name="Lluch J."/>
            <person name="Milhes M."/>
            <person name="Lampietro C."/>
            <person name="Lopez Roques C."/>
            <person name="Donnadieu C."/>
            <person name="Braasch I."/>
            <person name="Desvignes T."/>
            <person name="Postlethwait J."/>
            <person name="Bobe J."/>
            <person name="Guiguen Y."/>
        </authorList>
    </citation>
    <scope>NUCLEOTIDE SEQUENCE</scope>
    <source>
        <strain evidence="2">M-15738</strain>
        <tissue evidence="2">Blood</tissue>
    </source>
</reference>
<feature type="compositionally biased region" description="Low complexity" evidence="1">
    <location>
        <begin position="42"/>
        <end position="68"/>
    </location>
</feature>
<feature type="compositionally biased region" description="Basic and acidic residues" evidence="1">
    <location>
        <begin position="134"/>
        <end position="144"/>
    </location>
</feature>
<comment type="caution">
    <text evidence="2">The sequence shown here is derived from an EMBL/GenBank/DDBJ whole genome shotgun (WGS) entry which is preliminary data.</text>
</comment>
<feature type="compositionally biased region" description="Polar residues" evidence="1">
    <location>
        <begin position="465"/>
        <end position="484"/>
    </location>
</feature>
<proteinExistence type="predicted"/>
<feature type="compositionally biased region" description="Basic and acidic residues" evidence="1">
    <location>
        <begin position="180"/>
        <end position="203"/>
    </location>
</feature>
<feature type="compositionally biased region" description="Polar residues" evidence="1">
    <location>
        <begin position="93"/>
        <end position="108"/>
    </location>
</feature>
<feature type="compositionally biased region" description="Polar residues" evidence="1">
    <location>
        <begin position="390"/>
        <end position="424"/>
    </location>
</feature>
<feature type="compositionally biased region" description="Low complexity" evidence="1">
    <location>
        <begin position="24"/>
        <end position="34"/>
    </location>
</feature>
<organism evidence="2 3">
    <name type="scientific">Alosa alosa</name>
    <name type="common">allis shad</name>
    <dbReference type="NCBI Taxonomy" id="278164"/>
    <lineage>
        <taxon>Eukaryota</taxon>
        <taxon>Metazoa</taxon>
        <taxon>Chordata</taxon>
        <taxon>Craniata</taxon>
        <taxon>Vertebrata</taxon>
        <taxon>Euteleostomi</taxon>
        <taxon>Actinopterygii</taxon>
        <taxon>Neopterygii</taxon>
        <taxon>Teleostei</taxon>
        <taxon>Clupei</taxon>
        <taxon>Clupeiformes</taxon>
        <taxon>Clupeoidei</taxon>
        <taxon>Clupeidae</taxon>
        <taxon>Alosa</taxon>
    </lineage>
</organism>
<feature type="compositionally biased region" description="Basic and acidic residues" evidence="1">
    <location>
        <begin position="523"/>
        <end position="544"/>
    </location>
</feature>
<feature type="compositionally biased region" description="Polar residues" evidence="1">
    <location>
        <begin position="439"/>
        <end position="448"/>
    </location>
</feature>
<name>A0AAV6H5R4_9TELE</name>
<feature type="compositionally biased region" description="Basic and acidic residues" evidence="1">
    <location>
        <begin position="487"/>
        <end position="497"/>
    </location>
</feature>
<feature type="compositionally biased region" description="Basic and acidic residues" evidence="1">
    <location>
        <begin position="320"/>
        <end position="331"/>
    </location>
</feature>
<sequence>MGDPRMGGPRMGGPRMGGPRMGDPRMGGPRMGGPQKAPEPAPFSGFMSMFSGPSTPSRPAAPAAPTSGFFSVPQTSFFKSAPTPAAGAPPPQKSSFFNLPTSLPTDSLTGDLFGMFKAPDSPKATATKPASPEPTDKTDEEKPGPDGQVTEAPEASSTTEDSKAEVFDSNKIASEEGEAESAKDAGPEIPNKDDSTLSERPASEEQESAQRQDSVSAEADITPGATSTEGEGAPQDSTKIADVESKPPPEIEPSSPKGMFDIPGLSTPSFGFMSGVTDTAKPFGSLFSTSPAPAAKPQEPQPESGGLFSGFKGLSAGLFQEEKPTDKKEESAPSMFGMKIGFPFSAASETPKPQTPPPVTTQPKAKEVTFAEDGKPPGEPAAHRMASVDSDITGSADASDTEGPTDSSDMIRSLCTSQGSSETLGGQPALPHDEDKSQETPSAPSTNLKNEEPPTSPLKQDKSPVDSNRFGSSGNLSQASSPYSSDMEERSDSDGSHLKSTSTSRQPSLKAQPSVCENITKGGESEEKELKSAPEPSVNKDVKEQIVPAKPLEIPDRKPGKQISFLEEGPPLFAPSRLRWLKAITKVRVQLREIMRDGLLFDA</sequence>